<comment type="caution">
    <text evidence="9">The sequence shown here is derived from an EMBL/GenBank/DDBJ whole genome shotgun (WGS) entry which is preliminary data.</text>
</comment>
<evidence type="ECO:0000313" key="9">
    <source>
        <dbReference type="EMBL" id="MCC2148116.1"/>
    </source>
</evidence>
<sequence length="671" mass="75998">MTKSKTRRGVALGAALLMIILEILAVKGDGFQVAKAGLALLLAILAGGFIAWDFKIPKKLSPIVFLALPAAALCCMEFFTHVPWDLTPLIFFLNYLFYLVLYLIITAVSGNMRWGAMLTPVFPALAGTVNYFVVSFRSSPIVPWDLYSLRTAASVADNYTLDVSWRLYFVLMGFLWLAILGEKMHFSFGNVKKRLLSVAVSLVLMFAFVSYVQTENCEKIFGLDDILFTPNVLYRNNGFMVAYLANLQYLHIEKPQGYSTDAAQKIAEETSVSSGGEENHTDKTDMEDQPNILVIMNEAFSDLSVYGDFNTTEDYMPFWRSLKKNTVRGNLYVSVKGGNTANTEFEFLTGNMMAFLPTGSVPYQQFLNGAMPSLASQLGKLGYQTAALHPYYSTGWNRDKVYPYLGFDSEYFRDTGDFPDATLLRGWVDDESAFDKLIELYEEKEEGSPLFAFEVTMQNHGGYSKEYEDLTNEIQFSDAGEDLRSVHQVQIEATEKYLTLIKKTDEAFENLIDYFQDEDEKTIILMFGDHQPAEYITNSVLRVLGEDTATRNDTTDKLKTSYEVPFVMWANYDIEEKEVDAISTNYLSGLLMDTAGLEKTGYQSWLEKLQQQYPVVTANFYQGTDGTFQQWSNEKQSGILNDYAILQYNNLVDKKHRIKNFFADISEKALE</sequence>
<feature type="transmembrane region" description="Helical" evidence="7">
    <location>
        <begin position="165"/>
        <end position="182"/>
    </location>
</feature>
<comment type="subcellular location">
    <subcellularLocation>
        <location evidence="1">Cell membrane</location>
        <topology evidence="1">Multi-pass membrane protein</topology>
    </subcellularLocation>
</comment>
<dbReference type="PANTHER" id="PTHR47371">
    <property type="entry name" value="LIPOTEICHOIC ACID SYNTHASE"/>
    <property type="match status" value="1"/>
</dbReference>
<evidence type="ECO:0000256" key="3">
    <source>
        <dbReference type="ARBA" id="ARBA00022475"/>
    </source>
</evidence>
<comment type="pathway">
    <text evidence="2">Cell wall biogenesis; lipoteichoic acid biosynthesis.</text>
</comment>
<feature type="transmembrane region" description="Helical" evidence="7">
    <location>
        <begin position="194"/>
        <end position="212"/>
    </location>
</feature>
<evidence type="ECO:0000259" key="8">
    <source>
        <dbReference type="Pfam" id="PF00884"/>
    </source>
</evidence>
<evidence type="ECO:0000256" key="7">
    <source>
        <dbReference type="SAM" id="Phobius"/>
    </source>
</evidence>
<evidence type="ECO:0000256" key="5">
    <source>
        <dbReference type="ARBA" id="ARBA00022989"/>
    </source>
</evidence>
<keyword evidence="5 7" id="KW-1133">Transmembrane helix</keyword>
<keyword evidence="6 7" id="KW-0472">Membrane</keyword>
<name>A0ABS8ESF0_9FIRM</name>
<keyword evidence="3" id="KW-1003">Cell membrane</keyword>
<feature type="transmembrane region" description="Helical" evidence="7">
    <location>
        <begin position="90"/>
        <end position="108"/>
    </location>
</feature>
<dbReference type="InterPro" id="IPR050448">
    <property type="entry name" value="OpgB/LTA_synthase_biosynth"/>
</dbReference>
<dbReference type="CDD" id="cd16015">
    <property type="entry name" value="LTA_synthase"/>
    <property type="match status" value="1"/>
</dbReference>
<evidence type="ECO:0000256" key="1">
    <source>
        <dbReference type="ARBA" id="ARBA00004651"/>
    </source>
</evidence>
<dbReference type="InterPro" id="IPR017850">
    <property type="entry name" value="Alkaline_phosphatase_core_sf"/>
</dbReference>
<dbReference type="RefSeq" id="WP_248834711.1">
    <property type="nucleotide sequence ID" value="NZ_JAJEQE010000004.1"/>
</dbReference>
<dbReference type="SUPFAM" id="SSF53649">
    <property type="entry name" value="Alkaline phosphatase-like"/>
    <property type="match status" value="1"/>
</dbReference>
<keyword evidence="10" id="KW-1185">Reference proteome</keyword>
<feature type="transmembrane region" description="Helical" evidence="7">
    <location>
        <begin position="115"/>
        <end position="134"/>
    </location>
</feature>
<dbReference type="InterPro" id="IPR000917">
    <property type="entry name" value="Sulfatase_N"/>
</dbReference>
<evidence type="ECO:0000256" key="2">
    <source>
        <dbReference type="ARBA" id="ARBA00004936"/>
    </source>
</evidence>
<feature type="transmembrane region" description="Helical" evidence="7">
    <location>
        <begin position="35"/>
        <end position="52"/>
    </location>
</feature>
<dbReference type="EMBL" id="JAJEQE010000004">
    <property type="protein sequence ID" value="MCC2148116.1"/>
    <property type="molecule type" value="Genomic_DNA"/>
</dbReference>
<dbReference type="Pfam" id="PF00884">
    <property type="entry name" value="Sulfatase"/>
    <property type="match status" value="1"/>
</dbReference>
<keyword evidence="4 7" id="KW-0812">Transmembrane</keyword>
<dbReference type="PANTHER" id="PTHR47371:SF3">
    <property type="entry name" value="PHOSPHOGLYCEROL TRANSFERASE I"/>
    <property type="match status" value="1"/>
</dbReference>
<feature type="transmembrane region" description="Helical" evidence="7">
    <location>
        <begin position="64"/>
        <end position="84"/>
    </location>
</feature>
<feature type="domain" description="Sulfatase N-terminal" evidence="8">
    <location>
        <begin position="290"/>
        <end position="596"/>
    </location>
</feature>
<gene>
    <name evidence="9" type="ORF">LKD42_02435</name>
</gene>
<protein>
    <submittedName>
        <fullName evidence="9">LTA synthase family protein</fullName>
    </submittedName>
</protein>
<reference evidence="9 10" key="1">
    <citation type="submission" date="2021-10" db="EMBL/GenBank/DDBJ databases">
        <title>Anaerobic single-cell dispensing facilitates the cultivation of human gut bacteria.</title>
        <authorList>
            <person name="Afrizal A."/>
        </authorList>
    </citation>
    <scope>NUCLEOTIDE SEQUENCE [LARGE SCALE GENOMIC DNA]</scope>
    <source>
        <strain evidence="9 10">CLA-AA-H246</strain>
    </source>
</reference>
<accession>A0ABS8ESF0</accession>
<evidence type="ECO:0000256" key="6">
    <source>
        <dbReference type="ARBA" id="ARBA00023136"/>
    </source>
</evidence>
<evidence type="ECO:0000256" key="4">
    <source>
        <dbReference type="ARBA" id="ARBA00022692"/>
    </source>
</evidence>
<dbReference type="Proteomes" id="UP001299235">
    <property type="component" value="Unassembled WGS sequence"/>
</dbReference>
<dbReference type="Gene3D" id="3.40.720.10">
    <property type="entry name" value="Alkaline Phosphatase, subunit A"/>
    <property type="match status" value="1"/>
</dbReference>
<evidence type="ECO:0000313" key="10">
    <source>
        <dbReference type="Proteomes" id="UP001299235"/>
    </source>
</evidence>
<organism evidence="9 10">
    <name type="scientific">Hominisplanchenecus faecis</name>
    <dbReference type="NCBI Taxonomy" id="2885351"/>
    <lineage>
        <taxon>Bacteria</taxon>
        <taxon>Bacillati</taxon>
        <taxon>Bacillota</taxon>
        <taxon>Clostridia</taxon>
        <taxon>Lachnospirales</taxon>
        <taxon>Lachnospiraceae</taxon>
        <taxon>Hominisplanchenecus</taxon>
    </lineage>
</organism>
<proteinExistence type="predicted"/>